<protein>
    <recommendedName>
        <fullName evidence="2">Endonuclease/exonuclease/phosphatase</fullName>
    </recommendedName>
</protein>
<dbReference type="InterPro" id="IPR036691">
    <property type="entry name" value="Endo/exonu/phosph_ase_sf"/>
</dbReference>
<proteinExistence type="predicted"/>
<gene>
    <name evidence="1" type="ORF">Slati_0780900</name>
</gene>
<reference evidence="1" key="1">
    <citation type="submission" date="2020-06" db="EMBL/GenBank/DDBJ databases">
        <authorList>
            <person name="Li T."/>
            <person name="Hu X."/>
            <person name="Zhang T."/>
            <person name="Song X."/>
            <person name="Zhang H."/>
            <person name="Dai N."/>
            <person name="Sheng W."/>
            <person name="Hou X."/>
            <person name="Wei L."/>
        </authorList>
    </citation>
    <scope>NUCLEOTIDE SEQUENCE</scope>
    <source>
        <strain evidence="1">KEN1</strain>
        <tissue evidence="1">Leaf</tissue>
    </source>
</reference>
<dbReference type="PANTHER" id="PTHR33710:SF62">
    <property type="entry name" value="DUF4283 DOMAIN PROTEIN"/>
    <property type="match status" value="1"/>
</dbReference>
<evidence type="ECO:0008006" key="2">
    <source>
        <dbReference type="Google" id="ProtNLM"/>
    </source>
</evidence>
<dbReference type="EMBL" id="JACGWN010000003">
    <property type="protein sequence ID" value="KAL0454417.1"/>
    <property type="molecule type" value="Genomic_DNA"/>
</dbReference>
<sequence length="147" mass="16775">METNCNSQRIESLKRSTGMDGLAVQSIGRSGGLALLWRKSVNVTIQSYSHRHIDSSVQETSQSQIWRLAGDFNEILDHNEKKGGSFRPIWQMKDFKNALENNGLHDLGFSGEQFTWSNRQDPPNTVQERLDGRVPQTLGSVVFRKRW</sequence>
<dbReference type="PANTHER" id="PTHR33710">
    <property type="entry name" value="BNAC02G09200D PROTEIN"/>
    <property type="match status" value="1"/>
</dbReference>
<name>A0AAW2XK50_9LAMI</name>
<dbReference type="AlphaFoldDB" id="A0AAW2XK50"/>
<organism evidence="1">
    <name type="scientific">Sesamum latifolium</name>
    <dbReference type="NCBI Taxonomy" id="2727402"/>
    <lineage>
        <taxon>Eukaryota</taxon>
        <taxon>Viridiplantae</taxon>
        <taxon>Streptophyta</taxon>
        <taxon>Embryophyta</taxon>
        <taxon>Tracheophyta</taxon>
        <taxon>Spermatophyta</taxon>
        <taxon>Magnoliopsida</taxon>
        <taxon>eudicotyledons</taxon>
        <taxon>Gunneridae</taxon>
        <taxon>Pentapetalae</taxon>
        <taxon>asterids</taxon>
        <taxon>lamiids</taxon>
        <taxon>Lamiales</taxon>
        <taxon>Pedaliaceae</taxon>
        <taxon>Sesamum</taxon>
    </lineage>
</organism>
<accession>A0AAW2XK50</accession>
<evidence type="ECO:0000313" key="1">
    <source>
        <dbReference type="EMBL" id="KAL0454417.1"/>
    </source>
</evidence>
<reference evidence="1" key="2">
    <citation type="journal article" date="2024" name="Plant">
        <title>Genomic evolution and insights into agronomic trait innovations of Sesamum species.</title>
        <authorList>
            <person name="Miao H."/>
            <person name="Wang L."/>
            <person name="Qu L."/>
            <person name="Liu H."/>
            <person name="Sun Y."/>
            <person name="Le M."/>
            <person name="Wang Q."/>
            <person name="Wei S."/>
            <person name="Zheng Y."/>
            <person name="Lin W."/>
            <person name="Duan Y."/>
            <person name="Cao H."/>
            <person name="Xiong S."/>
            <person name="Wang X."/>
            <person name="Wei L."/>
            <person name="Li C."/>
            <person name="Ma Q."/>
            <person name="Ju M."/>
            <person name="Zhao R."/>
            <person name="Li G."/>
            <person name="Mu C."/>
            <person name="Tian Q."/>
            <person name="Mei H."/>
            <person name="Zhang T."/>
            <person name="Gao T."/>
            <person name="Zhang H."/>
        </authorList>
    </citation>
    <scope>NUCLEOTIDE SEQUENCE</scope>
    <source>
        <strain evidence="1">KEN1</strain>
    </source>
</reference>
<dbReference type="Gene3D" id="3.60.10.10">
    <property type="entry name" value="Endonuclease/exonuclease/phosphatase"/>
    <property type="match status" value="1"/>
</dbReference>
<dbReference type="SUPFAM" id="SSF56219">
    <property type="entry name" value="DNase I-like"/>
    <property type="match status" value="1"/>
</dbReference>
<comment type="caution">
    <text evidence="1">The sequence shown here is derived from an EMBL/GenBank/DDBJ whole genome shotgun (WGS) entry which is preliminary data.</text>
</comment>